<evidence type="ECO:0000313" key="7">
    <source>
        <dbReference type="EMBL" id="MBE8719942.1"/>
    </source>
</evidence>
<protein>
    <submittedName>
        <fullName evidence="7">Sulfatase</fullName>
    </submittedName>
</protein>
<reference evidence="7 8" key="1">
    <citation type="submission" date="2018-02" db="EMBL/GenBank/DDBJ databases">
        <title>Sphingobacterium KA21.</title>
        <authorList>
            <person name="Vasarhelyi B.M."/>
            <person name="Deshmukh S."/>
            <person name="Balint B."/>
            <person name="Kukolya J."/>
        </authorList>
    </citation>
    <scope>NUCLEOTIDE SEQUENCE [LARGE SCALE GENOMIC DNA]</scope>
    <source>
        <strain evidence="7 8">Ka21</strain>
    </source>
</reference>
<dbReference type="SUPFAM" id="SSF53649">
    <property type="entry name" value="Alkaline phosphatase-like"/>
    <property type="match status" value="1"/>
</dbReference>
<evidence type="ECO:0000256" key="1">
    <source>
        <dbReference type="ARBA" id="ARBA00008779"/>
    </source>
</evidence>
<dbReference type="Proteomes" id="UP000618319">
    <property type="component" value="Unassembled WGS sequence"/>
</dbReference>
<keyword evidence="3" id="KW-0378">Hydrolase</keyword>
<dbReference type="Pfam" id="PF00884">
    <property type="entry name" value="Sulfatase"/>
    <property type="match status" value="1"/>
</dbReference>
<dbReference type="Gene3D" id="3.40.720.10">
    <property type="entry name" value="Alkaline Phosphatase, subunit A"/>
    <property type="match status" value="1"/>
</dbReference>
<feature type="domain" description="Sulfatase N-terminal" evidence="6">
    <location>
        <begin position="39"/>
        <end position="361"/>
    </location>
</feature>
<dbReference type="InterPro" id="IPR050738">
    <property type="entry name" value="Sulfatase"/>
</dbReference>
<evidence type="ECO:0000256" key="2">
    <source>
        <dbReference type="ARBA" id="ARBA00022723"/>
    </source>
</evidence>
<keyword evidence="2" id="KW-0479">Metal-binding</keyword>
<evidence type="ECO:0000256" key="5">
    <source>
        <dbReference type="SAM" id="SignalP"/>
    </source>
</evidence>
<evidence type="ECO:0000256" key="3">
    <source>
        <dbReference type="ARBA" id="ARBA00022801"/>
    </source>
</evidence>
<evidence type="ECO:0000256" key="4">
    <source>
        <dbReference type="ARBA" id="ARBA00022837"/>
    </source>
</evidence>
<feature type="signal peptide" evidence="5">
    <location>
        <begin position="1"/>
        <end position="32"/>
    </location>
</feature>
<dbReference type="InterPro" id="IPR024607">
    <property type="entry name" value="Sulfatase_CS"/>
</dbReference>
<comment type="caution">
    <text evidence="7">The sequence shown here is derived from an EMBL/GenBank/DDBJ whole genome shotgun (WGS) entry which is preliminary data.</text>
</comment>
<gene>
    <name evidence="7" type="ORF">C4F40_04255</name>
</gene>
<dbReference type="InterPro" id="IPR000917">
    <property type="entry name" value="Sulfatase_N"/>
</dbReference>
<proteinExistence type="inferred from homology"/>
<dbReference type="EMBL" id="PSKQ01000017">
    <property type="protein sequence ID" value="MBE8719942.1"/>
    <property type="molecule type" value="Genomic_DNA"/>
</dbReference>
<dbReference type="PANTHER" id="PTHR42693:SF53">
    <property type="entry name" value="ENDO-4-O-SULFATASE"/>
    <property type="match status" value="1"/>
</dbReference>
<dbReference type="Gene3D" id="3.30.1120.10">
    <property type="match status" value="1"/>
</dbReference>
<accession>A0ABR9T3L8</accession>
<keyword evidence="4" id="KW-0106">Calcium</keyword>
<keyword evidence="8" id="KW-1185">Reference proteome</keyword>
<comment type="similarity">
    <text evidence="1">Belongs to the sulfatase family.</text>
</comment>
<keyword evidence="5" id="KW-0732">Signal</keyword>
<feature type="chain" id="PRO_5046462788" evidence="5">
    <location>
        <begin position="33"/>
        <end position="463"/>
    </location>
</feature>
<name>A0ABR9T3L8_9SPHI</name>
<dbReference type="PANTHER" id="PTHR42693">
    <property type="entry name" value="ARYLSULFATASE FAMILY MEMBER"/>
    <property type="match status" value="1"/>
</dbReference>
<organism evidence="7 8">
    <name type="scientific">Sphingobacterium pedocola</name>
    <dbReference type="NCBI Taxonomy" id="2082722"/>
    <lineage>
        <taxon>Bacteria</taxon>
        <taxon>Pseudomonadati</taxon>
        <taxon>Bacteroidota</taxon>
        <taxon>Sphingobacteriia</taxon>
        <taxon>Sphingobacteriales</taxon>
        <taxon>Sphingobacteriaceae</taxon>
        <taxon>Sphingobacterium</taxon>
    </lineage>
</organism>
<dbReference type="RefSeq" id="WP_196937639.1">
    <property type="nucleotide sequence ID" value="NZ_MU158689.1"/>
</dbReference>
<sequence length="463" mass="51738">MKRIRIRKQMTITWSKMVGLLLGACVTGQTFAQEDGRKPNIVVIIADDLGYADLGSYGNKIIKTPHIDDLARQGVSFTNAYAGASVCSPSRGTLFTGLHTGHARIRGNMTRQGGVEGLKGDQTVRRPNLLPQDSTIANVLSNNGYMTTLINKWHVDGFDTAAHPLNRGFQEFHGWLVREDRSHNHYPTIRYHNTEEHIITENLDNKRGSHATDIATDEAVEFILRKKEKPFFLLLTYNAPHTPLDVKSLDPYTDIDLPANDKAYAALITHMDEGIGRVLKAVDDAGISDNTVFIFASDNGGSREAKLSQLKQNGHLRGAKAQLYEGGLRVPLIIKMPDETNAGSTSNFPAYFPDLFSTIVDISKSKTTLQTDGISLVSEIIKPNSLNPGQRYLYWEQYPRQGIAQAVRWGDWKLIRQNTDAPYELYNLRADDAEQHNVADKHPYIVEQLSGYLKEAHVPSDLW</sequence>
<dbReference type="InterPro" id="IPR017850">
    <property type="entry name" value="Alkaline_phosphatase_core_sf"/>
</dbReference>
<evidence type="ECO:0000313" key="8">
    <source>
        <dbReference type="Proteomes" id="UP000618319"/>
    </source>
</evidence>
<dbReference type="PROSITE" id="PS00523">
    <property type="entry name" value="SULFATASE_1"/>
    <property type="match status" value="1"/>
</dbReference>
<evidence type="ECO:0000259" key="6">
    <source>
        <dbReference type="Pfam" id="PF00884"/>
    </source>
</evidence>